<accession>A0A2A2M524</accession>
<evidence type="ECO:0000313" key="2">
    <source>
        <dbReference type="Proteomes" id="UP000218231"/>
    </source>
</evidence>
<dbReference type="AlphaFoldDB" id="A0A2A2M524"/>
<dbReference type="EMBL" id="LIAE01005130">
    <property type="protein sequence ID" value="PAV93522.1"/>
    <property type="molecule type" value="Genomic_DNA"/>
</dbReference>
<sequence>MAVGIAQVHAVQAQQGQAGGIGAGEQAVVALERLVQVAVQAQGPVAAQLPVVEVAGDDHRGAGGQGVEQLAQQMQLLLPVPFEQ</sequence>
<gene>
    <name evidence="1" type="ORF">WR25_01577</name>
</gene>
<proteinExistence type="predicted"/>
<reference evidence="1 2" key="1">
    <citation type="journal article" date="2017" name="Curr. Biol.">
        <title>Genome architecture and evolution of a unichromosomal asexual nematode.</title>
        <authorList>
            <person name="Fradin H."/>
            <person name="Zegar C."/>
            <person name="Gutwein M."/>
            <person name="Lucas J."/>
            <person name="Kovtun M."/>
            <person name="Corcoran D."/>
            <person name="Baugh L.R."/>
            <person name="Kiontke K."/>
            <person name="Gunsalus K."/>
            <person name="Fitch D.H."/>
            <person name="Piano F."/>
        </authorList>
    </citation>
    <scope>NUCLEOTIDE SEQUENCE [LARGE SCALE GENOMIC DNA]</scope>
    <source>
        <strain evidence="1">PF1309</strain>
    </source>
</reference>
<organism evidence="1 2">
    <name type="scientific">Diploscapter pachys</name>
    <dbReference type="NCBI Taxonomy" id="2018661"/>
    <lineage>
        <taxon>Eukaryota</taxon>
        <taxon>Metazoa</taxon>
        <taxon>Ecdysozoa</taxon>
        <taxon>Nematoda</taxon>
        <taxon>Chromadorea</taxon>
        <taxon>Rhabditida</taxon>
        <taxon>Rhabditina</taxon>
        <taxon>Rhabditomorpha</taxon>
        <taxon>Rhabditoidea</taxon>
        <taxon>Rhabditidae</taxon>
        <taxon>Diploscapter</taxon>
    </lineage>
</organism>
<keyword evidence="2" id="KW-1185">Reference proteome</keyword>
<dbReference type="Proteomes" id="UP000218231">
    <property type="component" value="Unassembled WGS sequence"/>
</dbReference>
<evidence type="ECO:0000313" key="1">
    <source>
        <dbReference type="EMBL" id="PAV93522.1"/>
    </source>
</evidence>
<protein>
    <submittedName>
        <fullName evidence="1">Uncharacterized protein</fullName>
    </submittedName>
</protein>
<name>A0A2A2M524_9BILA</name>
<comment type="caution">
    <text evidence="1">The sequence shown here is derived from an EMBL/GenBank/DDBJ whole genome shotgun (WGS) entry which is preliminary data.</text>
</comment>